<evidence type="ECO:0000313" key="2">
    <source>
        <dbReference type="EMBL" id="ATQ76940.1"/>
    </source>
</evidence>
<accession>A0A2D2DPP8</accession>
<dbReference type="Proteomes" id="UP000229897">
    <property type="component" value="Chromosome"/>
</dbReference>
<dbReference type="NCBIfam" id="TIGR02001">
    <property type="entry name" value="gcw_chp"/>
    <property type="match status" value="1"/>
</dbReference>
<name>A0A2D2DPP8_9BURK</name>
<protein>
    <recommendedName>
        <fullName evidence="4">Outer membrane protein beta-barrel domain-containing protein</fullName>
    </recommendedName>
</protein>
<sequence length="236" mass="25150">MCAGVSLRRWRLALALACCVAGADACAQASGSMSVVSDYYYRGVGYSKGDPVPQFNLSFDTRSGWYAGMFASMLKMSGTSRGLYAIGYAGYARRMAAGGSWEAGGTNHTFSTMSALNYREVYVGLGSDRLSGRVSYSPGYMGTAMRTVYSEVNGGLALSDDVGLFARVGYLRAVSAVPRYTSGTRLDGRIGIGVSIEAWKLQAAWDALHAEQGTYARTGGSIRSRNGLVLTVTRSF</sequence>
<organism evidence="2 3">
    <name type="scientific">Massilia violaceinigra</name>
    <dbReference type="NCBI Taxonomy" id="2045208"/>
    <lineage>
        <taxon>Bacteria</taxon>
        <taxon>Pseudomonadati</taxon>
        <taxon>Pseudomonadota</taxon>
        <taxon>Betaproteobacteria</taxon>
        <taxon>Burkholderiales</taxon>
        <taxon>Oxalobacteraceae</taxon>
        <taxon>Telluria group</taxon>
        <taxon>Massilia</taxon>
    </lineage>
</organism>
<dbReference type="Pfam" id="PF09694">
    <property type="entry name" value="Gcw_chp"/>
    <property type="match status" value="1"/>
</dbReference>
<evidence type="ECO:0000313" key="3">
    <source>
        <dbReference type="Proteomes" id="UP000229897"/>
    </source>
</evidence>
<dbReference type="KEGG" id="mass:CR152_22305"/>
<gene>
    <name evidence="2" type="ORF">CR152_22305</name>
</gene>
<feature type="signal peptide" evidence="1">
    <location>
        <begin position="1"/>
        <end position="29"/>
    </location>
</feature>
<reference evidence="2" key="1">
    <citation type="submission" date="2017-10" db="EMBL/GenBank/DDBJ databases">
        <title>Massilia psychrophilum sp. nov., a novel purple-pigmented bacterium isolated from Tianshan glacier, Xinjiang Municipality, China.</title>
        <authorList>
            <person name="Wang H."/>
        </authorList>
    </citation>
    <scope>NUCLEOTIDE SEQUENCE [LARGE SCALE GENOMIC DNA]</scope>
    <source>
        <strain evidence="2">B2</strain>
    </source>
</reference>
<dbReference type="EMBL" id="CP024608">
    <property type="protein sequence ID" value="ATQ76940.1"/>
    <property type="molecule type" value="Genomic_DNA"/>
</dbReference>
<keyword evidence="3" id="KW-1185">Reference proteome</keyword>
<evidence type="ECO:0008006" key="4">
    <source>
        <dbReference type="Google" id="ProtNLM"/>
    </source>
</evidence>
<keyword evidence="1" id="KW-0732">Signal</keyword>
<evidence type="ECO:0000256" key="1">
    <source>
        <dbReference type="SAM" id="SignalP"/>
    </source>
</evidence>
<feature type="chain" id="PRO_5013649023" description="Outer membrane protein beta-barrel domain-containing protein" evidence="1">
    <location>
        <begin position="30"/>
        <end position="236"/>
    </location>
</feature>
<dbReference type="InterPro" id="IPR010239">
    <property type="entry name" value="CHP02001"/>
</dbReference>
<proteinExistence type="predicted"/>
<dbReference type="AlphaFoldDB" id="A0A2D2DPP8"/>